<dbReference type="InterPro" id="IPR014717">
    <property type="entry name" value="Transl_elong_EF1B/ribsomal_bS6"/>
</dbReference>
<dbReference type="InterPro" id="IPR035980">
    <property type="entry name" value="Ribosomal_bS6_sf"/>
</dbReference>
<dbReference type="GO" id="GO:0070181">
    <property type="term" value="F:small ribosomal subunit rRNA binding"/>
    <property type="evidence" value="ECO:0007669"/>
    <property type="project" value="TreeGrafter"/>
</dbReference>
<organism evidence="8 9">
    <name type="scientific">Candidatus Liberibacter ctenarytainae</name>
    <dbReference type="NCBI Taxonomy" id="2020335"/>
    <lineage>
        <taxon>Bacteria</taxon>
        <taxon>Pseudomonadati</taxon>
        <taxon>Pseudomonadota</taxon>
        <taxon>Alphaproteobacteria</taxon>
        <taxon>Hyphomicrobiales</taxon>
        <taxon>Rhizobiaceae</taxon>
        <taxon>Liberibacter</taxon>
    </lineage>
</organism>
<dbReference type="SUPFAM" id="SSF54995">
    <property type="entry name" value="Ribosomal protein S6"/>
    <property type="match status" value="1"/>
</dbReference>
<name>A0A937ABN2_9HYPH</name>
<comment type="similarity">
    <text evidence="1 6">Belongs to the bacterial ribosomal protein bS6 family.</text>
</comment>
<evidence type="ECO:0000256" key="4">
    <source>
        <dbReference type="ARBA" id="ARBA00035104"/>
    </source>
</evidence>
<evidence type="ECO:0000256" key="2">
    <source>
        <dbReference type="ARBA" id="ARBA00022980"/>
    </source>
</evidence>
<keyword evidence="2 6" id="KW-0689">Ribosomal protein</keyword>
<dbReference type="InterPro" id="IPR020814">
    <property type="entry name" value="Ribosomal_S6_plastid/chlpt"/>
</dbReference>
<dbReference type="GO" id="GO:0006412">
    <property type="term" value="P:translation"/>
    <property type="evidence" value="ECO:0007669"/>
    <property type="project" value="UniProtKB-UniRule"/>
</dbReference>
<evidence type="ECO:0000256" key="6">
    <source>
        <dbReference type="HAMAP-Rule" id="MF_00360"/>
    </source>
</evidence>
<dbReference type="Gene3D" id="3.30.70.60">
    <property type="match status" value="1"/>
</dbReference>
<dbReference type="InterPro" id="IPR000529">
    <property type="entry name" value="Ribosomal_bS6"/>
</dbReference>
<evidence type="ECO:0000313" key="9">
    <source>
        <dbReference type="Proteomes" id="UP000736856"/>
    </source>
</evidence>
<dbReference type="GO" id="GO:0003735">
    <property type="term" value="F:structural constituent of ribosome"/>
    <property type="evidence" value="ECO:0007669"/>
    <property type="project" value="InterPro"/>
</dbReference>
<reference evidence="8" key="1">
    <citation type="submission" date="2019-02" db="EMBL/GenBank/DDBJ databases">
        <title>A novel Candidatus Liberibacter species associated with the New Zealand native fuchsia psyllid, Ctenarytaina fuchsiae.</title>
        <authorList>
            <person name="Thompson S.M."/>
            <person name="Jorgensen N."/>
            <person name="David C."/>
            <person name="Bulman S.R."/>
            <person name="Smith G.R."/>
        </authorList>
    </citation>
    <scope>NUCLEOTIDE SEQUENCE</scope>
    <source>
        <strain evidence="8">Oxford</strain>
    </source>
</reference>
<dbReference type="GO" id="GO:0022627">
    <property type="term" value="C:cytosolic small ribosomal subunit"/>
    <property type="evidence" value="ECO:0007669"/>
    <property type="project" value="TreeGrafter"/>
</dbReference>
<feature type="compositionally biased region" description="Basic and acidic residues" evidence="7">
    <location>
        <begin position="106"/>
        <end position="135"/>
    </location>
</feature>
<dbReference type="AlphaFoldDB" id="A0A937ABN2"/>
<dbReference type="Pfam" id="PF01250">
    <property type="entry name" value="Ribosomal_S6"/>
    <property type="match status" value="1"/>
</dbReference>
<evidence type="ECO:0000256" key="3">
    <source>
        <dbReference type="ARBA" id="ARBA00023274"/>
    </source>
</evidence>
<dbReference type="PANTHER" id="PTHR21011">
    <property type="entry name" value="MITOCHONDRIAL 28S RIBOSOMAL PROTEIN S6"/>
    <property type="match status" value="1"/>
</dbReference>
<dbReference type="Proteomes" id="UP000736856">
    <property type="component" value="Unassembled WGS sequence"/>
</dbReference>
<evidence type="ECO:0000256" key="5">
    <source>
        <dbReference type="ARBA" id="ARBA00035294"/>
    </source>
</evidence>
<gene>
    <name evidence="6" type="primary">rpsF</name>
    <name evidence="8" type="ORF">EU981_00310</name>
</gene>
<protein>
    <recommendedName>
        <fullName evidence="5 6">Small ribosomal subunit protein bS6</fullName>
    </recommendedName>
</protein>
<sequence>MSLYEHIFLLRQDTTTQQVKDIIEKYQNLIVENGGKVVAVNEWGMRAMAYLMDKNRKAHYIAMNISAPSDAVQEMNRRMRIDESILRSLTVSVKAHEDSSSLTIQRNDRDDRHDRPMKDRHTDRKRNFDEEKILS</sequence>
<keyword evidence="3 6" id="KW-0687">Ribonucleoprotein</keyword>
<comment type="caution">
    <text evidence="8">The sequence shown here is derived from an EMBL/GenBank/DDBJ whole genome shotgun (WGS) entry which is preliminary data.</text>
</comment>
<evidence type="ECO:0000256" key="7">
    <source>
        <dbReference type="SAM" id="MobiDB-lite"/>
    </source>
</evidence>
<keyword evidence="6" id="KW-0699">rRNA-binding</keyword>
<evidence type="ECO:0000313" key="8">
    <source>
        <dbReference type="EMBL" id="MBL0848538.1"/>
    </source>
</evidence>
<dbReference type="EMBL" id="SEOL01000001">
    <property type="protein sequence ID" value="MBL0848538.1"/>
    <property type="molecule type" value="Genomic_DNA"/>
</dbReference>
<dbReference type="NCBIfam" id="TIGR00166">
    <property type="entry name" value="S6"/>
    <property type="match status" value="1"/>
</dbReference>
<comment type="function">
    <text evidence="4 6">Binds together with bS18 to 16S ribosomal RNA.</text>
</comment>
<dbReference type="HAMAP" id="MF_00360">
    <property type="entry name" value="Ribosomal_bS6"/>
    <property type="match status" value="1"/>
</dbReference>
<dbReference type="PANTHER" id="PTHR21011:SF1">
    <property type="entry name" value="SMALL RIBOSOMAL SUBUNIT PROTEIN BS6M"/>
    <property type="match status" value="1"/>
</dbReference>
<keyword evidence="6" id="KW-0694">RNA-binding</keyword>
<feature type="region of interest" description="Disordered" evidence="7">
    <location>
        <begin position="97"/>
        <end position="135"/>
    </location>
</feature>
<dbReference type="CDD" id="cd00473">
    <property type="entry name" value="bS6"/>
    <property type="match status" value="1"/>
</dbReference>
<accession>A0A937ABN2</accession>
<evidence type="ECO:0000256" key="1">
    <source>
        <dbReference type="ARBA" id="ARBA00009512"/>
    </source>
</evidence>
<proteinExistence type="inferred from homology"/>